<reference evidence="5" key="2">
    <citation type="submission" date="2025-09" db="UniProtKB">
        <authorList>
            <consortium name="Ensembl"/>
        </authorList>
    </citation>
    <scope>IDENTIFICATION</scope>
</reference>
<organism evidence="5 6">
    <name type="scientific">Neovison vison</name>
    <name type="common">American mink</name>
    <name type="synonym">Mustela vison</name>
    <dbReference type="NCBI Taxonomy" id="452646"/>
    <lineage>
        <taxon>Eukaryota</taxon>
        <taxon>Metazoa</taxon>
        <taxon>Chordata</taxon>
        <taxon>Craniata</taxon>
        <taxon>Vertebrata</taxon>
        <taxon>Euteleostomi</taxon>
        <taxon>Mammalia</taxon>
        <taxon>Eutheria</taxon>
        <taxon>Laurasiatheria</taxon>
        <taxon>Carnivora</taxon>
        <taxon>Caniformia</taxon>
        <taxon>Musteloidea</taxon>
        <taxon>Mustelidae</taxon>
        <taxon>Mustelinae</taxon>
        <taxon>Neogale</taxon>
    </lineage>
</organism>
<dbReference type="GO" id="GO:0030893">
    <property type="term" value="C:meiotic cohesin complex"/>
    <property type="evidence" value="ECO:0007669"/>
    <property type="project" value="TreeGrafter"/>
</dbReference>
<evidence type="ECO:0000313" key="5">
    <source>
        <dbReference type="Ensembl" id="ENSNVIP00000008629.1"/>
    </source>
</evidence>
<dbReference type="PANTHER" id="PTHR12585:SF20">
    <property type="entry name" value="DOUBLE-STRAND-BREAK REPAIR PROTEIN RAD21 HOMOLOG"/>
    <property type="match status" value="1"/>
</dbReference>
<dbReference type="GO" id="GO:0007062">
    <property type="term" value="P:sister chromatid cohesion"/>
    <property type="evidence" value="ECO:0007669"/>
    <property type="project" value="InterPro"/>
</dbReference>
<feature type="region of interest" description="Disordered" evidence="3">
    <location>
        <begin position="520"/>
        <end position="544"/>
    </location>
</feature>
<feature type="domain" description="Rad21/Rec8-like protein N-terminal" evidence="4">
    <location>
        <begin position="1"/>
        <end position="103"/>
    </location>
</feature>
<proteinExistence type="predicted"/>
<keyword evidence="6" id="KW-1185">Reference proteome</keyword>
<dbReference type="GO" id="GO:0005634">
    <property type="term" value="C:nucleus"/>
    <property type="evidence" value="ECO:0007669"/>
    <property type="project" value="UniProtKB-SubCell"/>
</dbReference>
<feature type="compositionally biased region" description="Polar residues" evidence="3">
    <location>
        <begin position="451"/>
        <end position="461"/>
    </location>
</feature>
<dbReference type="GO" id="GO:1990414">
    <property type="term" value="P:replication-born double-strand break repair via sister chromatid exchange"/>
    <property type="evidence" value="ECO:0007669"/>
    <property type="project" value="TreeGrafter"/>
</dbReference>
<evidence type="ECO:0000256" key="2">
    <source>
        <dbReference type="ARBA" id="ARBA00023242"/>
    </source>
</evidence>
<gene>
    <name evidence="5" type="primary">RAD21</name>
</gene>
<sequence>MFYAHFVLSKRGPLAKIWLAAHWDKKLTKAHVFECNLESSVESIISPKVKMALRTSGHLLLGVVRIYHRKAKYLLADCNEAFIKIKMAFRPGVVDLPEENREAAYNAITLPEEFHDFDQPLPDLDDIDVAQQFSLNQSRVEEITMREEVGNISILQENDFGDFGMDDREIMREGSAFEDDDMLVSTSASNLLLEPEQSTSNLNEKINHLEYEDQYKDDNFGEGNDGGILDDKLISNNDGGIFDDPPALSEAGVMLPEQPAHDDMDEDDNVSMGGPDSPDSVDPVEPMPTMTDQTTLVPNEEEAFALEPIDITVKETKAKRKRKLIVDSVKELDSKTIRAQLSDYSDIVTTLDLAPPTKKLMMWKETGGVEKLFSLPAQPLWNNRLLKLFTRCLTPLVPEDLRKRRKGGEADNLDEFLKEFENPEVPREDQQQQHQQRDVIDEPILEEPSRLQESVMETSRTNVDESAMPPPPPQGVKRKAGQIDPEPVIPPQQVEQVEMPPVELPPEEPPNICQLIPELELLPEKEKEKEKEKEDDEEEEVRRHCQGDLRNKCHPRFNADLQPVLFYVHSGAKVIDVEHHSDERCSNRNKI</sequence>
<feature type="region of interest" description="Disordered" evidence="3">
    <location>
        <begin position="258"/>
        <end position="285"/>
    </location>
</feature>
<dbReference type="Ensembl" id="ENSNVIT00000010099.1">
    <property type="protein sequence ID" value="ENSNVIP00000008629.1"/>
    <property type="gene ID" value="ENSNVIG00000006840.1"/>
</dbReference>
<dbReference type="Pfam" id="PF04825">
    <property type="entry name" value="Rad21_Rec8_N"/>
    <property type="match status" value="1"/>
</dbReference>
<feature type="region of interest" description="Disordered" evidence="3">
    <location>
        <begin position="423"/>
        <end position="480"/>
    </location>
</feature>
<evidence type="ECO:0000259" key="4">
    <source>
        <dbReference type="Pfam" id="PF04825"/>
    </source>
</evidence>
<feature type="compositionally biased region" description="Low complexity" evidence="3">
    <location>
        <begin position="271"/>
        <end position="285"/>
    </location>
</feature>
<reference evidence="5" key="1">
    <citation type="submission" date="2025-08" db="UniProtKB">
        <authorList>
            <consortium name="Ensembl"/>
        </authorList>
    </citation>
    <scope>IDENTIFICATION</scope>
</reference>
<feature type="compositionally biased region" description="Basic and acidic residues" evidence="3">
    <location>
        <begin position="522"/>
        <end position="532"/>
    </location>
</feature>
<accession>A0A8C7AP67</accession>
<comment type="subcellular location">
    <subcellularLocation>
        <location evidence="1">Nucleus</location>
    </subcellularLocation>
</comment>
<evidence type="ECO:0000256" key="3">
    <source>
        <dbReference type="SAM" id="MobiDB-lite"/>
    </source>
</evidence>
<name>A0A8C7AP67_NEOVI</name>
<dbReference type="InterPro" id="IPR049589">
    <property type="entry name" value="NXP1_M-like"/>
</dbReference>
<dbReference type="AlphaFoldDB" id="A0A8C7AP67"/>
<evidence type="ECO:0000256" key="1">
    <source>
        <dbReference type="ARBA" id="ARBA00004123"/>
    </source>
</evidence>
<keyword evidence="2" id="KW-0539">Nucleus</keyword>
<protein>
    <submittedName>
        <fullName evidence="5">RAD21 cohesin complex component</fullName>
    </submittedName>
</protein>
<feature type="compositionally biased region" description="Basic and acidic residues" evidence="3">
    <location>
        <begin position="423"/>
        <end position="440"/>
    </location>
</feature>
<evidence type="ECO:0000313" key="6">
    <source>
        <dbReference type="Proteomes" id="UP000694425"/>
    </source>
</evidence>
<dbReference type="GO" id="GO:0003682">
    <property type="term" value="F:chromatin binding"/>
    <property type="evidence" value="ECO:0007669"/>
    <property type="project" value="TreeGrafter"/>
</dbReference>
<dbReference type="PANTHER" id="PTHR12585">
    <property type="entry name" value="SCC1 / RAD21 FAMILY MEMBER"/>
    <property type="match status" value="1"/>
</dbReference>
<dbReference type="CDD" id="cd21792">
    <property type="entry name" value="Rad21_Rec8_M_NXP1-like"/>
    <property type="match status" value="1"/>
</dbReference>
<dbReference type="Proteomes" id="UP000694425">
    <property type="component" value="Unplaced"/>
</dbReference>
<dbReference type="InterPro" id="IPR006910">
    <property type="entry name" value="Rad21_Rec8_N"/>
</dbReference>
<dbReference type="GeneTree" id="ENSGT00940000154655"/>
<dbReference type="InterPro" id="IPR039781">
    <property type="entry name" value="Rad21/Rec8-like"/>
</dbReference>